<proteinExistence type="predicted"/>
<dbReference type="EMBL" id="AOMF01000114">
    <property type="protein sequence ID" value="EMA55359.1"/>
    <property type="molecule type" value="Genomic_DNA"/>
</dbReference>
<accession>M0NE43</accession>
<gene>
    <name evidence="1" type="ORF">C451_05333</name>
</gene>
<evidence type="ECO:0000313" key="2">
    <source>
        <dbReference type="Proteomes" id="UP000011680"/>
    </source>
</evidence>
<dbReference type="Proteomes" id="UP000011680">
    <property type="component" value="Unassembled WGS sequence"/>
</dbReference>
<protein>
    <submittedName>
        <fullName evidence="1">Uncharacterized protein</fullName>
    </submittedName>
</protein>
<comment type="caution">
    <text evidence="1">The sequence shown here is derived from an EMBL/GenBank/DDBJ whole genome shotgun (WGS) entry which is preliminary data.</text>
</comment>
<reference evidence="1 2" key="1">
    <citation type="journal article" date="2014" name="PLoS Genet.">
        <title>Phylogenetically driven sequencing of extremely halophilic archaea reveals strategies for static and dynamic osmo-response.</title>
        <authorList>
            <person name="Becker E.A."/>
            <person name="Seitzer P.M."/>
            <person name="Tritt A."/>
            <person name="Larsen D."/>
            <person name="Krusor M."/>
            <person name="Yao A.I."/>
            <person name="Wu D."/>
            <person name="Madern D."/>
            <person name="Eisen J.A."/>
            <person name="Darling A.E."/>
            <person name="Facciotti M.T."/>
        </authorList>
    </citation>
    <scope>NUCLEOTIDE SEQUENCE [LARGE SCALE GENOMIC DNA]</scope>
    <source>
        <strain evidence="1 2">JCM 13552</strain>
    </source>
</reference>
<evidence type="ECO:0000313" key="1">
    <source>
        <dbReference type="EMBL" id="EMA55359.1"/>
    </source>
</evidence>
<sequence length="129" mass="14894">MEIVCVGRDIIVEIARSVVFEDTHIGDRKRRGEFNSLFTDGLVIVVLTGFRRNKPIVACWEWFVDTVYVAVFDEQWHRDLLFPTDLRCLEEFAVRTAEFDCIGISVGVEIDNQFSFVKRDCVDSLLVCI</sequence>
<organism evidence="1 2">
    <name type="scientific">Halococcus thailandensis JCM 13552</name>
    <dbReference type="NCBI Taxonomy" id="1227457"/>
    <lineage>
        <taxon>Archaea</taxon>
        <taxon>Methanobacteriati</taxon>
        <taxon>Methanobacteriota</taxon>
        <taxon>Stenosarchaea group</taxon>
        <taxon>Halobacteria</taxon>
        <taxon>Halobacteriales</taxon>
        <taxon>Halococcaceae</taxon>
        <taxon>Halococcus</taxon>
    </lineage>
</organism>
<name>M0NE43_9EURY</name>
<keyword evidence="2" id="KW-1185">Reference proteome</keyword>
<dbReference type="AlphaFoldDB" id="M0NE43"/>